<reference evidence="1" key="2">
    <citation type="journal article" date="2015" name="Fish Shellfish Immunol.">
        <title>Early steps in the European eel (Anguilla anguilla)-Vibrio vulnificus interaction in the gills: Role of the RtxA13 toxin.</title>
        <authorList>
            <person name="Callol A."/>
            <person name="Pajuelo D."/>
            <person name="Ebbesson L."/>
            <person name="Teles M."/>
            <person name="MacKenzie S."/>
            <person name="Amaro C."/>
        </authorList>
    </citation>
    <scope>NUCLEOTIDE SEQUENCE</scope>
</reference>
<accession>A0A0E9R0A4</accession>
<evidence type="ECO:0000313" key="1">
    <source>
        <dbReference type="EMBL" id="JAH21728.1"/>
    </source>
</evidence>
<dbReference type="AlphaFoldDB" id="A0A0E9R0A4"/>
<name>A0A0E9R0A4_ANGAN</name>
<sequence>MAYCTVAYIKYFVGISLNESLRCCK</sequence>
<protein>
    <submittedName>
        <fullName evidence="1">Uncharacterized protein</fullName>
    </submittedName>
</protein>
<proteinExistence type="predicted"/>
<organism evidence="1">
    <name type="scientific">Anguilla anguilla</name>
    <name type="common">European freshwater eel</name>
    <name type="synonym">Muraena anguilla</name>
    <dbReference type="NCBI Taxonomy" id="7936"/>
    <lineage>
        <taxon>Eukaryota</taxon>
        <taxon>Metazoa</taxon>
        <taxon>Chordata</taxon>
        <taxon>Craniata</taxon>
        <taxon>Vertebrata</taxon>
        <taxon>Euteleostomi</taxon>
        <taxon>Actinopterygii</taxon>
        <taxon>Neopterygii</taxon>
        <taxon>Teleostei</taxon>
        <taxon>Anguilliformes</taxon>
        <taxon>Anguillidae</taxon>
        <taxon>Anguilla</taxon>
    </lineage>
</organism>
<dbReference type="EMBL" id="GBXM01086849">
    <property type="protein sequence ID" value="JAH21728.1"/>
    <property type="molecule type" value="Transcribed_RNA"/>
</dbReference>
<reference evidence="1" key="1">
    <citation type="submission" date="2014-11" db="EMBL/GenBank/DDBJ databases">
        <authorList>
            <person name="Amaro Gonzalez C."/>
        </authorList>
    </citation>
    <scope>NUCLEOTIDE SEQUENCE</scope>
</reference>